<name>A0A8W7PUY7_ANOCL</name>
<dbReference type="VEuPathDB" id="VectorBase:ACON2_042641"/>
<dbReference type="EnsemblMetazoa" id="ACOM037666-RA">
    <property type="protein sequence ID" value="ACOM037666-PA.1"/>
    <property type="gene ID" value="ACOM037666"/>
</dbReference>
<dbReference type="GO" id="GO:0004659">
    <property type="term" value="F:prenyltransferase activity"/>
    <property type="evidence" value="ECO:0007669"/>
    <property type="project" value="InterPro"/>
</dbReference>
<evidence type="ECO:0000256" key="9">
    <source>
        <dbReference type="ARBA" id="ARBA00023004"/>
    </source>
</evidence>
<keyword evidence="10" id="KW-0411">Iron-sulfur</keyword>
<dbReference type="FunFam" id="1.10.600.10:FF:000002">
    <property type="entry name" value="Octaprenyl diphosphate synthase"/>
    <property type="match status" value="1"/>
</dbReference>
<comment type="similarity">
    <text evidence="3">Belongs to the FPP/GGPP synthase family.</text>
</comment>
<dbReference type="PROSITE" id="PS00444">
    <property type="entry name" value="POLYPRENYL_SYNTHASE_2"/>
    <property type="match status" value="1"/>
</dbReference>
<dbReference type="PANTHER" id="PTHR42783">
    <property type="entry name" value="GLUTAMATE SYNTHASE [NADPH] SMALL CHAIN"/>
    <property type="match status" value="1"/>
</dbReference>
<dbReference type="Pfam" id="PF00348">
    <property type="entry name" value="polyprenyl_synt"/>
    <property type="match status" value="1"/>
</dbReference>
<dbReference type="SUPFAM" id="SSF51971">
    <property type="entry name" value="Nucleotide-binding domain"/>
    <property type="match status" value="1"/>
</dbReference>
<dbReference type="GO" id="GO:0042811">
    <property type="term" value="P:pheromone biosynthetic process"/>
    <property type="evidence" value="ECO:0007669"/>
    <property type="project" value="UniProtKB-ARBA"/>
</dbReference>
<keyword evidence="7" id="KW-0460">Magnesium</keyword>
<evidence type="ECO:0000256" key="1">
    <source>
        <dbReference type="ARBA" id="ARBA00001946"/>
    </source>
</evidence>
<evidence type="ECO:0000256" key="4">
    <source>
        <dbReference type="ARBA" id="ARBA00022485"/>
    </source>
</evidence>
<dbReference type="GO" id="GO:0008299">
    <property type="term" value="P:isoprenoid biosynthetic process"/>
    <property type="evidence" value="ECO:0007669"/>
    <property type="project" value="InterPro"/>
</dbReference>
<dbReference type="PRINTS" id="PR00419">
    <property type="entry name" value="ADXRDTASE"/>
</dbReference>
<evidence type="ECO:0000313" key="12">
    <source>
        <dbReference type="EnsemblMetazoa" id="ACOM037666-PA.1"/>
    </source>
</evidence>
<dbReference type="PANTHER" id="PTHR42783:SF3">
    <property type="entry name" value="GLUTAMATE SYNTHASE [NADPH] SMALL CHAIN-RELATED"/>
    <property type="match status" value="1"/>
</dbReference>
<dbReference type="GO" id="GO:0046872">
    <property type="term" value="F:metal ion binding"/>
    <property type="evidence" value="ECO:0007669"/>
    <property type="project" value="UniProtKB-KW"/>
</dbReference>
<evidence type="ECO:0000256" key="2">
    <source>
        <dbReference type="ARBA" id="ARBA00001966"/>
    </source>
</evidence>
<keyword evidence="4" id="KW-0004">4Fe-4S</keyword>
<evidence type="ECO:0000256" key="10">
    <source>
        <dbReference type="ARBA" id="ARBA00023014"/>
    </source>
</evidence>
<evidence type="ECO:0000259" key="11">
    <source>
        <dbReference type="Pfam" id="PF07992"/>
    </source>
</evidence>
<evidence type="ECO:0000256" key="5">
    <source>
        <dbReference type="ARBA" id="ARBA00022679"/>
    </source>
</evidence>
<dbReference type="VEuPathDB" id="VectorBase:ACON2_039569"/>
<keyword evidence="6" id="KW-0479">Metal-binding</keyword>
<accession>A0A8W7PUY7</accession>
<dbReference type="CDD" id="cd00685">
    <property type="entry name" value="Trans_IPPS_HT"/>
    <property type="match status" value="1"/>
</dbReference>
<dbReference type="GO" id="GO:0016491">
    <property type="term" value="F:oxidoreductase activity"/>
    <property type="evidence" value="ECO:0007669"/>
    <property type="project" value="UniProtKB-KW"/>
</dbReference>
<dbReference type="InterPro" id="IPR036188">
    <property type="entry name" value="FAD/NAD-bd_sf"/>
</dbReference>
<evidence type="ECO:0000256" key="7">
    <source>
        <dbReference type="ARBA" id="ARBA00022842"/>
    </source>
</evidence>
<dbReference type="GO" id="GO:0051539">
    <property type="term" value="F:4 iron, 4 sulfur cluster binding"/>
    <property type="evidence" value="ECO:0007669"/>
    <property type="project" value="UniProtKB-KW"/>
</dbReference>
<dbReference type="Gene3D" id="3.50.50.60">
    <property type="entry name" value="FAD/NAD(P)-binding domain"/>
    <property type="match status" value="2"/>
</dbReference>
<keyword evidence="8" id="KW-0560">Oxidoreductase</keyword>
<dbReference type="SUPFAM" id="SSF48576">
    <property type="entry name" value="Terpenoid synthases"/>
    <property type="match status" value="1"/>
</dbReference>
<dbReference type="FunFam" id="3.50.50.60:FF:000068">
    <property type="entry name" value="Glutamate synthase small subunit"/>
    <property type="match status" value="1"/>
</dbReference>
<comment type="cofactor">
    <cofactor evidence="1">
        <name>Mg(2+)</name>
        <dbReference type="ChEBI" id="CHEBI:18420"/>
    </cofactor>
</comment>
<dbReference type="NCBIfam" id="NF008140">
    <property type="entry name" value="PRK10888.1"/>
    <property type="match status" value="1"/>
</dbReference>
<dbReference type="AlphaFoldDB" id="A0A8W7PUY7"/>
<dbReference type="PROSITE" id="PS00723">
    <property type="entry name" value="POLYPRENYL_SYNTHASE_1"/>
    <property type="match status" value="1"/>
</dbReference>
<dbReference type="InterPro" id="IPR023753">
    <property type="entry name" value="FAD/NAD-binding_dom"/>
</dbReference>
<organism evidence="12">
    <name type="scientific">Anopheles coluzzii</name>
    <name type="common">African malaria mosquito</name>
    <dbReference type="NCBI Taxonomy" id="1518534"/>
    <lineage>
        <taxon>Eukaryota</taxon>
        <taxon>Metazoa</taxon>
        <taxon>Ecdysozoa</taxon>
        <taxon>Arthropoda</taxon>
        <taxon>Hexapoda</taxon>
        <taxon>Insecta</taxon>
        <taxon>Pterygota</taxon>
        <taxon>Neoptera</taxon>
        <taxon>Endopterygota</taxon>
        <taxon>Diptera</taxon>
        <taxon>Nematocera</taxon>
        <taxon>Culicoidea</taxon>
        <taxon>Culicidae</taxon>
        <taxon>Anophelinae</taxon>
        <taxon>Anopheles</taxon>
    </lineage>
</organism>
<dbReference type="InterPro" id="IPR006006">
    <property type="entry name" value="GltD-like"/>
</dbReference>
<dbReference type="InterPro" id="IPR033749">
    <property type="entry name" value="Polyprenyl_synt_CS"/>
</dbReference>
<dbReference type="InterPro" id="IPR000092">
    <property type="entry name" value="Polyprenyl_synt"/>
</dbReference>
<comment type="cofactor">
    <cofactor evidence="2">
        <name>[4Fe-4S] cluster</name>
        <dbReference type="ChEBI" id="CHEBI:49883"/>
    </cofactor>
</comment>
<evidence type="ECO:0000256" key="3">
    <source>
        <dbReference type="ARBA" id="ARBA00006706"/>
    </source>
</evidence>
<dbReference type="FunFam" id="3.50.50.60:FF:000077">
    <property type="entry name" value="Glutamate synthase small subunit"/>
    <property type="match status" value="1"/>
</dbReference>
<dbReference type="GO" id="GO:0044281">
    <property type="term" value="P:small molecule metabolic process"/>
    <property type="evidence" value="ECO:0007669"/>
    <property type="project" value="UniProtKB-ARBA"/>
</dbReference>
<dbReference type="Proteomes" id="UP000075882">
    <property type="component" value="Unassembled WGS sequence"/>
</dbReference>
<protein>
    <recommendedName>
        <fullName evidence="11">FAD/NAD(P)-binding domain-containing protein</fullName>
    </recommendedName>
</protein>
<sequence length="609" mass="65937">MAGVNAAILEQLNSDVQLINQLGYYIVSGGGKRIRPMIAILAARAVGYQGNAHITIAALIEFIHTATLLHDDVVDESDMRRGKATANAAFGNAASVLVGDFIYTRAFQMMTSLGSLKVLEVMSEAVNVIAEGEVLQLMNVNDPDITEENYMRVIYSKTARLFEAAAQCSGILAGCTEAQEKGLQDYGRYLGTAFQLIDDLLDYSADGETLGKNVGDDLNEGKPTLPLLHAMRNGTADQAKMIRSCTLNDEFGAVTIGNIERYINDKAFEMGWRPDMTGVKQTDKRVAIIGAGPAGLACADVLTRNGVKAVVFDRHPEIGGLLTFGIPAFKLEKEVMTRRREIFTGMGIEFKLNTEVGRDVQLDDLLKDYDAVFLGVGTYQSMRGGLENEDAPGVYDALPFLIANTKQIMGYGETADEPFVSMEGKRVVVLGGGDTAMDCVRTSIRQNAAHVICAYRRDEENMPGSKREVKNAREEGVEFQFNIQPLGIEVNANGKVSGVKMARTEMGAPDAKGRRRAEIVAGSEHVIPADAVVMAFGFRPHSMEWLAKHSVELDSQGRIIAPEGSDNAFQTSNPKIFAGGDIVRGSDLVVTAIAEGRKAADGIMNFLEV</sequence>
<feature type="domain" description="FAD/NAD(P)-binding" evidence="11">
    <location>
        <begin position="285"/>
        <end position="596"/>
    </location>
</feature>
<dbReference type="Gene3D" id="1.10.600.10">
    <property type="entry name" value="Farnesyl Diphosphate Synthase"/>
    <property type="match status" value="1"/>
</dbReference>
<dbReference type="SFLD" id="SFLDS00005">
    <property type="entry name" value="Isoprenoid_Synthase_Type_I"/>
    <property type="match status" value="1"/>
</dbReference>
<reference evidence="12" key="1">
    <citation type="submission" date="2022-08" db="UniProtKB">
        <authorList>
            <consortium name="EnsemblMetazoa"/>
        </authorList>
    </citation>
    <scope>IDENTIFICATION</scope>
</reference>
<evidence type="ECO:0000256" key="6">
    <source>
        <dbReference type="ARBA" id="ARBA00022723"/>
    </source>
</evidence>
<dbReference type="Pfam" id="PF07992">
    <property type="entry name" value="Pyr_redox_2"/>
    <property type="match status" value="1"/>
</dbReference>
<keyword evidence="5" id="KW-0808">Transferase</keyword>
<dbReference type="NCBIfam" id="TIGR01318">
    <property type="entry name" value="gltD_gamma_fam"/>
    <property type="match status" value="1"/>
</dbReference>
<dbReference type="InterPro" id="IPR008949">
    <property type="entry name" value="Isoprenoid_synthase_dom_sf"/>
</dbReference>
<proteinExistence type="inferred from homology"/>
<evidence type="ECO:0000256" key="8">
    <source>
        <dbReference type="ARBA" id="ARBA00023002"/>
    </source>
</evidence>
<keyword evidence="9" id="KW-0408">Iron</keyword>